<dbReference type="Proteomes" id="UP000585050">
    <property type="component" value="Unassembled WGS sequence"/>
</dbReference>
<gene>
    <name evidence="1" type="ORF">HGP29_02890</name>
</gene>
<protein>
    <submittedName>
        <fullName evidence="1">GDYXXLXY domain-containing protein</fullName>
    </submittedName>
</protein>
<dbReference type="InterPro" id="IPR025833">
    <property type="entry name" value="GDYXXLXY"/>
</dbReference>
<comment type="caution">
    <text evidence="1">The sequence shown here is derived from an EMBL/GenBank/DDBJ whole genome shotgun (WGS) entry which is preliminary data.</text>
</comment>
<dbReference type="Pfam" id="PF14345">
    <property type="entry name" value="GDYXXLXY"/>
    <property type="match status" value="1"/>
</dbReference>
<dbReference type="RefSeq" id="WP_168880808.1">
    <property type="nucleotide sequence ID" value="NZ_JABAIL010000001.1"/>
</dbReference>
<proteinExistence type="predicted"/>
<name>A0A7X8SH33_9BACT</name>
<dbReference type="AlphaFoldDB" id="A0A7X8SH33"/>
<dbReference type="EMBL" id="JABAIL010000001">
    <property type="protein sequence ID" value="NLR90131.1"/>
    <property type="molecule type" value="Genomic_DNA"/>
</dbReference>
<sequence>MNKKLIFIALFFIVAIIQLYVPATFILQNEEVLEVGTMYKFRTAAIDPYDPFRGKYITLWYEENRIAVENTKDWGVGQTVYILLDKDESDFVRYDGITKEIPSGNVDYLQTSINYIPYNDAQYVEFVIPFTRFYLEESKAKEAENAYNEAAIDSTLITYAKIKIKDGKGVLEDVIINESSVKDIITK</sequence>
<organism evidence="1 2">
    <name type="scientific">Flammeovirga agarivorans</name>
    <dbReference type="NCBI Taxonomy" id="2726742"/>
    <lineage>
        <taxon>Bacteria</taxon>
        <taxon>Pseudomonadati</taxon>
        <taxon>Bacteroidota</taxon>
        <taxon>Cytophagia</taxon>
        <taxon>Cytophagales</taxon>
        <taxon>Flammeovirgaceae</taxon>
        <taxon>Flammeovirga</taxon>
    </lineage>
</organism>
<evidence type="ECO:0000313" key="1">
    <source>
        <dbReference type="EMBL" id="NLR90131.1"/>
    </source>
</evidence>
<accession>A0A7X8SH33</accession>
<keyword evidence="2" id="KW-1185">Reference proteome</keyword>
<reference evidence="1 2" key="1">
    <citation type="submission" date="2020-04" db="EMBL/GenBank/DDBJ databases">
        <title>Flammeovirga sp. SR4, a novel species isolated from seawater.</title>
        <authorList>
            <person name="Wang X."/>
        </authorList>
    </citation>
    <scope>NUCLEOTIDE SEQUENCE [LARGE SCALE GENOMIC DNA]</scope>
    <source>
        <strain evidence="1 2">SR4</strain>
    </source>
</reference>
<evidence type="ECO:0000313" key="2">
    <source>
        <dbReference type="Proteomes" id="UP000585050"/>
    </source>
</evidence>